<organism evidence="1 2">
    <name type="scientific">Leucogyrophana mollusca</name>
    <dbReference type="NCBI Taxonomy" id="85980"/>
    <lineage>
        <taxon>Eukaryota</taxon>
        <taxon>Fungi</taxon>
        <taxon>Dikarya</taxon>
        <taxon>Basidiomycota</taxon>
        <taxon>Agaricomycotina</taxon>
        <taxon>Agaricomycetes</taxon>
        <taxon>Agaricomycetidae</taxon>
        <taxon>Boletales</taxon>
        <taxon>Boletales incertae sedis</taxon>
        <taxon>Leucogyrophana</taxon>
    </lineage>
</organism>
<proteinExistence type="predicted"/>
<dbReference type="Proteomes" id="UP000790709">
    <property type="component" value="Unassembled WGS sequence"/>
</dbReference>
<comment type="caution">
    <text evidence="1">The sequence shown here is derived from an EMBL/GenBank/DDBJ whole genome shotgun (WGS) entry which is preliminary data.</text>
</comment>
<evidence type="ECO:0000313" key="1">
    <source>
        <dbReference type="EMBL" id="KAH7917652.1"/>
    </source>
</evidence>
<accession>A0ACB8AWJ5</accession>
<sequence length="533" mass="59928">MTKVICALHNTEVDRFKDDIRLRPGERGVDAGTEALAHCTNWTAARAGQSTADDRVHVFEQTGIFVLACQHGFVECATEMKRSGELSKYGLACVNRLLDVCGKDQAVGHDIGCASRTTIGASSIGAKARNLRFIVAVNTFHGWAHGRRFLFNNYKQALTIISEFSTGLDNFKRDKNLTDEDFVRWKDEELQYLENSAKEPEYNTMAVKYVDELQKLRYAEAMYGSVTTSPFLTYTPAEFTSSGLNSSARQGSKAAEAERASAHRKLALQMNVVDDLERRHGITERWTSSHPEWVKAADYIKRRHFIRAVEELEGLVVQRMFEHSKVNLAGTGCKLRKHISKAIARRSASIQTALEKYNKLAPQQRPPRPVLDYTQVISYTSLGEFDLLKHSRSDILDKPWASSANCQAAAKYFKLVRAQEELVHLNVEIHRLQAWISFDDHALLSAAADLEMHKPLLAAAMRSLHAERSRVNQIHRSWLSRIYALSGYTGLRPCGSAGEGCSDDEDCVNEIPDDDILNDEMNRLEDFISNIAT</sequence>
<keyword evidence="2" id="KW-1185">Reference proteome</keyword>
<evidence type="ECO:0000313" key="2">
    <source>
        <dbReference type="Proteomes" id="UP000790709"/>
    </source>
</evidence>
<gene>
    <name evidence="1" type="ORF">BV22DRAFT_1108532</name>
</gene>
<reference evidence="1" key="1">
    <citation type="journal article" date="2021" name="New Phytol.">
        <title>Evolutionary innovations through gain and loss of genes in the ectomycorrhizal Boletales.</title>
        <authorList>
            <person name="Wu G."/>
            <person name="Miyauchi S."/>
            <person name="Morin E."/>
            <person name="Kuo A."/>
            <person name="Drula E."/>
            <person name="Varga T."/>
            <person name="Kohler A."/>
            <person name="Feng B."/>
            <person name="Cao Y."/>
            <person name="Lipzen A."/>
            <person name="Daum C."/>
            <person name="Hundley H."/>
            <person name="Pangilinan J."/>
            <person name="Johnson J."/>
            <person name="Barry K."/>
            <person name="LaButti K."/>
            <person name="Ng V."/>
            <person name="Ahrendt S."/>
            <person name="Min B."/>
            <person name="Choi I.G."/>
            <person name="Park H."/>
            <person name="Plett J.M."/>
            <person name="Magnuson J."/>
            <person name="Spatafora J.W."/>
            <person name="Nagy L.G."/>
            <person name="Henrissat B."/>
            <person name="Grigoriev I.V."/>
            <person name="Yang Z.L."/>
            <person name="Xu J."/>
            <person name="Martin F.M."/>
        </authorList>
    </citation>
    <scope>NUCLEOTIDE SEQUENCE</scope>
    <source>
        <strain evidence="1">KUC20120723A-06</strain>
    </source>
</reference>
<protein>
    <submittedName>
        <fullName evidence="1">Uncharacterized protein</fullName>
    </submittedName>
</protein>
<name>A0ACB8AWJ5_9AGAM</name>
<dbReference type="EMBL" id="MU266979">
    <property type="protein sequence ID" value="KAH7917652.1"/>
    <property type="molecule type" value="Genomic_DNA"/>
</dbReference>